<dbReference type="Gene3D" id="3.30.1520.10">
    <property type="entry name" value="Phox-like domain"/>
    <property type="match status" value="1"/>
</dbReference>
<dbReference type="PROSITE" id="PS50195">
    <property type="entry name" value="PX"/>
    <property type="match status" value="1"/>
</dbReference>
<sequence>MVVHMMENDTMEGDENISTGWVVCRNLYQFQELHRKLRPMCSEIKSLELPSSTFKFLFGKTDRASLEKTKHQIQKYLDFILQDDKLNQSEAIYAFLSPSSDHLKHTSPSPKKIRFSLSTLFKSSNEQTKERNSLLRDSEEEDLSQCLDILGNNDSSDAFKPNGHPKLYDESRDAIAEPLYSLLSELFDMRGVFKYLRKTLIAFVQVTYGRNINRQIHDTIEWWLSEQMLHYYVSLLLKTIWPGGTLDATSAVRTNKEISETTLRAKELFINNVPELLTTLVGNNAAKNGASKIFSIIQDKNMNKQLFYELFELTIDTVFPELK</sequence>
<dbReference type="SUPFAM" id="SSF64268">
    <property type="entry name" value="PX domain"/>
    <property type="match status" value="1"/>
</dbReference>
<evidence type="ECO:0000313" key="3">
    <source>
        <dbReference type="Proteomes" id="UP001516400"/>
    </source>
</evidence>
<dbReference type="Proteomes" id="UP001516400">
    <property type="component" value="Unassembled WGS sequence"/>
</dbReference>
<protein>
    <recommendedName>
        <fullName evidence="1">PX domain-containing protein</fullName>
    </recommendedName>
</protein>
<dbReference type="PANTHER" id="PTHR22775">
    <property type="entry name" value="SORTING NEXIN"/>
    <property type="match status" value="1"/>
</dbReference>
<reference evidence="2 3" key="1">
    <citation type="journal article" date="2021" name="BMC Biol.">
        <title>Horizontally acquired antibacterial genes associated with adaptive radiation of ladybird beetles.</title>
        <authorList>
            <person name="Li H.S."/>
            <person name="Tang X.F."/>
            <person name="Huang Y.H."/>
            <person name="Xu Z.Y."/>
            <person name="Chen M.L."/>
            <person name="Du X.Y."/>
            <person name="Qiu B.Y."/>
            <person name="Chen P.T."/>
            <person name="Zhang W."/>
            <person name="Slipinski A."/>
            <person name="Escalona H.E."/>
            <person name="Waterhouse R.M."/>
            <person name="Zwick A."/>
            <person name="Pang H."/>
        </authorList>
    </citation>
    <scope>NUCLEOTIDE SEQUENCE [LARGE SCALE GENOMIC DNA]</scope>
    <source>
        <strain evidence="2">SYSU2018</strain>
    </source>
</reference>
<dbReference type="Pfam" id="PF00787">
    <property type="entry name" value="PX"/>
    <property type="match status" value="1"/>
</dbReference>
<dbReference type="InterPro" id="IPR001683">
    <property type="entry name" value="PX_dom"/>
</dbReference>
<dbReference type="InterPro" id="IPR036871">
    <property type="entry name" value="PX_dom_sf"/>
</dbReference>
<dbReference type="AlphaFoldDB" id="A0ABD2ML62"/>
<dbReference type="PANTHER" id="PTHR22775:SF48">
    <property type="entry name" value="SORTING NEXIN-25"/>
    <property type="match status" value="1"/>
</dbReference>
<evidence type="ECO:0000313" key="2">
    <source>
        <dbReference type="EMBL" id="KAL3267070.1"/>
    </source>
</evidence>
<dbReference type="EMBL" id="JABFTP020000001">
    <property type="protein sequence ID" value="KAL3267070.1"/>
    <property type="molecule type" value="Genomic_DNA"/>
</dbReference>
<comment type="caution">
    <text evidence="2">The sequence shown here is derived from an EMBL/GenBank/DDBJ whole genome shotgun (WGS) entry which is preliminary data.</text>
</comment>
<accession>A0ABD2ML62</accession>
<name>A0ABD2ML62_9CUCU</name>
<keyword evidence="3" id="KW-1185">Reference proteome</keyword>
<dbReference type="InterPro" id="IPR013937">
    <property type="entry name" value="Sorting_nexin_C"/>
</dbReference>
<evidence type="ECO:0000259" key="1">
    <source>
        <dbReference type="PROSITE" id="PS50195"/>
    </source>
</evidence>
<feature type="domain" description="PX" evidence="1">
    <location>
        <begin position="1"/>
        <end position="103"/>
    </location>
</feature>
<proteinExistence type="predicted"/>
<dbReference type="Pfam" id="PF08628">
    <property type="entry name" value="Nexin_C"/>
    <property type="match status" value="1"/>
</dbReference>
<organism evidence="2 3">
    <name type="scientific">Cryptolaemus montrouzieri</name>
    <dbReference type="NCBI Taxonomy" id="559131"/>
    <lineage>
        <taxon>Eukaryota</taxon>
        <taxon>Metazoa</taxon>
        <taxon>Ecdysozoa</taxon>
        <taxon>Arthropoda</taxon>
        <taxon>Hexapoda</taxon>
        <taxon>Insecta</taxon>
        <taxon>Pterygota</taxon>
        <taxon>Neoptera</taxon>
        <taxon>Endopterygota</taxon>
        <taxon>Coleoptera</taxon>
        <taxon>Polyphaga</taxon>
        <taxon>Cucujiformia</taxon>
        <taxon>Coccinelloidea</taxon>
        <taxon>Coccinellidae</taxon>
        <taxon>Scymninae</taxon>
        <taxon>Scymnini</taxon>
        <taxon>Cryptolaemus</taxon>
    </lineage>
</organism>
<gene>
    <name evidence="2" type="ORF">HHI36_011211</name>
</gene>